<feature type="domain" description="ATPase BadF/BadG/BcrA/BcrD type" evidence="1">
    <location>
        <begin position="4"/>
        <end position="250"/>
    </location>
</feature>
<dbReference type="SUPFAM" id="SSF53067">
    <property type="entry name" value="Actin-like ATPase domain"/>
    <property type="match status" value="2"/>
</dbReference>
<dbReference type="CDD" id="cd24035">
    <property type="entry name" value="ASKHA_NBD_O66634-like_rpt2"/>
    <property type="match status" value="1"/>
</dbReference>
<keyword evidence="4" id="KW-1185">Reference proteome</keyword>
<dbReference type="InterPro" id="IPR002731">
    <property type="entry name" value="ATPase_BadF"/>
</dbReference>
<proteinExistence type="predicted"/>
<dbReference type="PANTHER" id="PTHR32329:SF4">
    <property type="entry name" value="ACTIVATOR OF 2-HYDROXYACYL-COA DEHYDRATASE"/>
    <property type="match status" value="1"/>
</dbReference>
<feature type="domain" description="DUF2229" evidence="2">
    <location>
        <begin position="657"/>
        <end position="877"/>
    </location>
</feature>
<dbReference type="InterPro" id="IPR018709">
    <property type="entry name" value="CoA_activase_DUF2229"/>
</dbReference>
<dbReference type="InParanoid" id="A0A397RW81"/>
<dbReference type="OrthoDB" id="9802715at2"/>
<organism evidence="3 4">
    <name type="scientific">Anaeroplasma bactoclasticum</name>
    <dbReference type="NCBI Taxonomy" id="2088"/>
    <lineage>
        <taxon>Bacteria</taxon>
        <taxon>Bacillati</taxon>
        <taxon>Mycoplasmatota</taxon>
        <taxon>Mollicutes</taxon>
        <taxon>Anaeroplasmatales</taxon>
        <taxon>Anaeroplasmataceae</taxon>
        <taxon>Anaeroplasma</taxon>
    </lineage>
</organism>
<feature type="domain" description="ATPase BadF/BadG/BcrA/BcrD type" evidence="1">
    <location>
        <begin position="313"/>
        <end position="566"/>
    </location>
</feature>
<dbReference type="Pfam" id="PF01869">
    <property type="entry name" value="BcrAD_BadFG"/>
    <property type="match status" value="2"/>
</dbReference>
<dbReference type="RefSeq" id="WP_119015341.1">
    <property type="nucleotide sequence ID" value="NZ_QXEV01000001.1"/>
</dbReference>
<comment type="caution">
    <text evidence="3">The sequence shown here is derived from an EMBL/GenBank/DDBJ whole genome shotgun (WGS) entry which is preliminary data.</text>
</comment>
<dbReference type="CDD" id="cd24034">
    <property type="entry name" value="ASKHA_NBD_O66634-like_rpt1"/>
    <property type="match status" value="1"/>
</dbReference>
<evidence type="ECO:0000313" key="4">
    <source>
        <dbReference type="Proteomes" id="UP000266506"/>
    </source>
</evidence>
<evidence type="ECO:0000313" key="3">
    <source>
        <dbReference type="EMBL" id="RIA78600.1"/>
    </source>
</evidence>
<sequence>MLRLGLDVGSTTIKCVVLDENDNIIYKDYKRHYSHIKDNIIEKLTELKDKNIIGEEVMLAISGSAGMGMAEGAHIPFVQEVYATRIAANKLIPGTDCIIELGGEDAKILFLTDGMEVRMNGSCAGGTGAFIDQMATLLNVDITEINGLAMNHQKLYSIASRCGVFAKSDIQPLLNQGASKSDIAASIFYAVVNQTIGGLAQGREIEGKVAYLGGPLTFLSELKEAFDKTLNTTGICPENSLYYVSLGAAFCAKEAIKVDVALKNLVEFSNKATYAYNSPLFASQEEYDEFIKRHDKDRVETLPLDNYTGKLYLGIDSGSTTLKFVLIDEDGNIRFESYQPNKGNPVSVIKDIFTSLYEKYPNMKIAASASTGYGEDLAKNAFKLDGGLVETMAHYMAAKKFMPNVDFIIDIGGQDIKCFKIEHNTISNIFLNEACSSGCGSFLQTFANALGYNISDFAKLGLMAKKPVDLGSRCTVFMNSSVKQAQKDGATIDNISAGLSISVVKNALYKVIRATNKESLGEHIVVQGGTFLNKAVLRAFERELDLEVVCPNIAGLMGAYGAALYAKSLNIRNTTTITHEELLSFKHDVRNLQCQGCNNHCLLTINTFANNPNKFVSGNKCEKPLGIKASFKGKNIYEYNREVLSSLKPKENAKRGKIAIPLVLNMYELLPFFHTFFTELDFEVVNSGFSNEKLYSKGQHTIPSDTVCYPAKLVHGHIEKLIDEGNKTIFYPCQSYNIDEGLGDNHYNCPIVAYYPQNIENNVGKIKDVTFIDDFIALDDKEMFKVKMKLILDKYFKKLKISKKEINDATNKAYDAYNTYLANIRSLADEYIKEAREKGAEIIVLAGRPYHQDPQVNHGIDKLISGMGAYVVSEESISHLTKKFKVGVLNQWTYHSRLYSAAKYCTHEDDMNLVQLVSFGCGVDAVTTDECKAILEAKGKIYTQIKIDEITNLGAVKIRLRSLFEALKQERMKK</sequence>
<dbReference type="PANTHER" id="PTHR32329">
    <property type="entry name" value="BIFUNCTIONAL PROTEIN [INCLUDES 2-HYDROXYACYL-COA DEHYDRATASE (N-TER) AND ITS ACTIVATOR DOMAIN (C_TERM)-RELATED"/>
    <property type="match status" value="1"/>
</dbReference>
<dbReference type="Proteomes" id="UP000266506">
    <property type="component" value="Unassembled WGS sequence"/>
</dbReference>
<name>A0A397RW81_9MOLU</name>
<gene>
    <name evidence="3" type="ORF">EI71_00161</name>
</gene>
<dbReference type="Pfam" id="PF09989">
    <property type="entry name" value="DUF2229"/>
    <property type="match status" value="1"/>
</dbReference>
<dbReference type="InterPro" id="IPR051805">
    <property type="entry name" value="Dehydratase_Activator_Redct"/>
</dbReference>
<protein>
    <submittedName>
        <fullName evidence="3">Putative CoA-substrate-specific enzyme activase</fullName>
    </submittedName>
</protein>
<evidence type="ECO:0000259" key="2">
    <source>
        <dbReference type="Pfam" id="PF09989"/>
    </source>
</evidence>
<dbReference type="Gene3D" id="3.30.420.40">
    <property type="match status" value="4"/>
</dbReference>
<dbReference type="EMBL" id="QXEV01000001">
    <property type="protein sequence ID" value="RIA78600.1"/>
    <property type="molecule type" value="Genomic_DNA"/>
</dbReference>
<dbReference type="InterPro" id="IPR043129">
    <property type="entry name" value="ATPase_NBD"/>
</dbReference>
<accession>A0A397RW81</accession>
<dbReference type="AlphaFoldDB" id="A0A397RW81"/>
<reference evidence="3 4" key="1">
    <citation type="submission" date="2018-08" db="EMBL/GenBank/DDBJ databases">
        <title>Genomic Encyclopedia of Archaeal and Bacterial Type Strains, Phase II (KMG-II): from individual species to whole genera.</title>
        <authorList>
            <person name="Goeker M."/>
        </authorList>
    </citation>
    <scope>NUCLEOTIDE SEQUENCE [LARGE SCALE GENOMIC DNA]</scope>
    <source>
        <strain evidence="3 4">ATCC 27112</strain>
    </source>
</reference>
<evidence type="ECO:0000259" key="1">
    <source>
        <dbReference type="Pfam" id="PF01869"/>
    </source>
</evidence>